<proteinExistence type="predicted"/>
<name>A0ACC6T8L7_9HYPH</name>
<sequence length="533" mass="60908">MMQDNYFTRRRVIVMRHRGNLANKMIQYMGALTICKRIANCSIVNVSIPEWDIEIPDNTQNERFFDNIDLWSWDAFRPHINEICLLANRSESVRVMMADHLQRMEFLEPPHVYQPLFPYSPPSRKIGESDLLINVRTAEILQGVAHYPLLPIEFYEGVVASTGLNPVFVGQLGDSEYVRQLKSRFPKAVFHDSQGARADFDLIRSAKNIVVAVSTFSWLAAWLSQAQTIFLPLSGFYNPAHHREIDLLPVDDMRYRYFLFPLNYGLPEEQSLEYHQRISGRWKEISRNQVALLKTAAPFLRVPRENYDNGLPTRTAQGSAVAFDSVWYAHRYIDAAMEISEGWFEDPLHHYLEVGRLRGYQPVRQFDGHPPMDLSLPNLALNKPATQSSLSRWSLGSTLEEDAGNAVNGDPAKALGFHTENTENPWWMVDLGKLSQVFAIRVFNRDRIPELVQQRASPIVVEASDDGEFWRPILSTDPGQIFGGYSAGKPLVWSSGIPVETRYVRISIPRKEYLHLSEVEIYGLQQPTVGTGE</sequence>
<organism evidence="1 2">
    <name type="scientific">Mesorhizobium australicum</name>
    <dbReference type="NCBI Taxonomy" id="536018"/>
    <lineage>
        <taxon>Bacteria</taxon>
        <taxon>Pseudomonadati</taxon>
        <taxon>Pseudomonadota</taxon>
        <taxon>Alphaproteobacteria</taxon>
        <taxon>Hyphomicrobiales</taxon>
        <taxon>Phyllobacteriaceae</taxon>
        <taxon>Mesorhizobium</taxon>
    </lineage>
</organism>
<keyword evidence="2" id="KW-1185">Reference proteome</keyword>
<protein>
    <submittedName>
        <fullName evidence="1">Discoidin domain-containing protein</fullName>
    </submittedName>
</protein>
<evidence type="ECO:0000313" key="2">
    <source>
        <dbReference type="Proteomes" id="UP001480082"/>
    </source>
</evidence>
<gene>
    <name evidence="1" type="ORF">NKI81_30935</name>
</gene>
<dbReference type="Proteomes" id="UP001480082">
    <property type="component" value="Unassembled WGS sequence"/>
</dbReference>
<accession>A0ACC6T8L7</accession>
<reference evidence="1 2" key="1">
    <citation type="journal article" date="2024" name="Proc. Natl. Acad. Sci. U.S.A.">
        <title>The evolutionary genomics of adaptation to stress in wild rhizobium bacteria.</title>
        <authorList>
            <person name="Kehlet-Delgado H."/>
            <person name="Montoya A.P."/>
            <person name="Jensen K.T."/>
            <person name="Wendlandt C.E."/>
            <person name="Dexheimer C."/>
            <person name="Roberts M."/>
            <person name="Torres Martinez L."/>
            <person name="Friesen M.L."/>
            <person name="Griffitts J.S."/>
            <person name="Porter S.S."/>
        </authorList>
    </citation>
    <scope>NUCLEOTIDE SEQUENCE [LARGE SCALE GENOMIC DNA]</scope>
    <source>
        <strain evidence="1 2">M0468</strain>
    </source>
</reference>
<evidence type="ECO:0000313" key="1">
    <source>
        <dbReference type="EMBL" id="MER9288267.1"/>
    </source>
</evidence>
<comment type="caution">
    <text evidence="1">The sequence shown here is derived from an EMBL/GenBank/DDBJ whole genome shotgun (WGS) entry which is preliminary data.</text>
</comment>
<dbReference type="EMBL" id="JAMYRI010000032">
    <property type="protein sequence ID" value="MER9288267.1"/>
    <property type="molecule type" value="Genomic_DNA"/>
</dbReference>